<evidence type="ECO:0000313" key="2">
    <source>
        <dbReference type="Proteomes" id="UP000238007"/>
    </source>
</evidence>
<protein>
    <recommendedName>
        <fullName evidence="3">Transferrin-binding protein B C-lobe/N-lobe beta barrel domain-containing protein</fullName>
    </recommendedName>
</protein>
<sequence>MLLAACGGGGGESAGSGIDPRIARIDSYDALNARVLGDQSIGAIGMSITPDGALPATGTAEFEGFATIRVENPDTPLVLYGDANVAIGFDDHSVHGGMDRFFGTNADGAVTDYSGGIVIDGGSVSDGLSLEYGGTLEAAGDTLTLSGTMNGAFFGDPVSAIAAADYEPEGAYNGASIDATVIIVGEGSGAP</sequence>
<dbReference type="Gene3D" id="2.40.160.90">
    <property type="match status" value="1"/>
</dbReference>
<evidence type="ECO:0008006" key="3">
    <source>
        <dbReference type="Google" id="ProtNLM"/>
    </source>
</evidence>
<dbReference type="EMBL" id="PVTP01000001">
    <property type="protein sequence ID" value="PRY80278.1"/>
    <property type="molecule type" value="Genomic_DNA"/>
</dbReference>
<organism evidence="1 2">
    <name type="scientific">Yoonia maritima</name>
    <dbReference type="NCBI Taxonomy" id="1435347"/>
    <lineage>
        <taxon>Bacteria</taxon>
        <taxon>Pseudomonadati</taxon>
        <taxon>Pseudomonadota</taxon>
        <taxon>Alphaproteobacteria</taxon>
        <taxon>Rhodobacterales</taxon>
        <taxon>Paracoccaceae</taxon>
        <taxon>Yoonia</taxon>
    </lineage>
</organism>
<evidence type="ECO:0000313" key="1">
    <source>
        <dbReference type="EMBL" id="PRY80278.1"/>
    </source>
</evidence>
<comment type="caution">
    <text evidence="1">The sequence shown here is derived from an EMBL/GenBank/DDBJ whole genome shotgun (WGS) entry which is preliminary data.</text>
</comment>
<dbReference type="AlphaFoldDB" id="A0A2T0W482"/>
<dbReference type="Proteomes" id="UP000238007">
    <property type="component" value="Unassembled WGS sequence"/>
</dbReference>
<accession>A0A2T0W482</accession>
<keyword evidence="2" id="KW-1185">Reference proteome</keyword>
<reference evidence="1 2" key="1">
    <citation type="submission" date="2018-03" db="EMBL/GenBank/DDBJ databases">
        <title>Genomic Encyclopedia of Archaeal and Bacterial Type Strains, Phase II (KMG-II): from individual species to whole genera.</title>
        <authorList>
            <person name="Goeker M."/>
        </authorList>
    </citation>
    <scope>NUCLEOTIDE SEQUENCE [LARGE SCALE GENOMIC DNA]</scope>
    <source>
        <strain evidence="1 2">DSM 101533</strain>
    </source>
</reference>
<name>A0A2T0W482_9RHOB</name>
<proteinExistence type="predicted"/>
<gene>
    <name evidence="1" type="ORF">CLV80_101129</name>
</gene>